<dbReference type="EMBL" id="CP033133">
    <property type="protein sequence ID" value="AYO55493.1"/>
    <property type="molecule type" value="Genomic_DNA"/>
</dbReference>
<evidence type="ECO:0000313" key="2">
    <source>
        <dbReference type="Proteomes" id="UP000279962"/>
    </source>
</evidence>
<name>A0A3G2T5C4_9GAMM</name>
<dbReference type="Proteomes" id="UP000279962">
    <property type="component" value="Chromosome"/>
</dbReference>
<reference evidence="1 2" key="1">
    <citation type="submission" date="2018-10" db="EMBL/GenBank/DDBJ databases">
        <title>The complete genome of Acinetobacter wuhouensis strain WCHAW010062.</title>
        <authorList>
            <person name="Hu Y."/>
            <person name="Long H."/>
            <person name="Feng Y."/>
            <person name="Zong Z."/>
        </authorList>
    </citation>
    <scope>NUCLEOTIDE SEQUENCE [LARGE SCALE GENOMIC DNA]</scope>
    <source>
        <strain evidence="1 2">WCHAW010062</strain>
    </source>
</reference>
<sequence>MLVLSITSAFAKTECDNPIILKMLKDEFSQSVEKNLDLYFYYRQKLFNPYFAEYMDEEKEKLDDLDRSQKYSPEEFNQILKEKIKNIYKDANSKFIGIVKQQKVEEDDSTYQYNQAFEKLLDPYIDYQLSKQQQAMMREYDGEEDAMITSHFKTDPSDEKLFEEIVQNSFNIQFTDIQELSKAKVSTFEITSCYMTLNLKQKNTTKNVNFKYSVYFDSLSNEMPLFPLNFYINDRESDFKELGHYLIQEYGN</sequence>
<evidence type="ECO:0000313" key="1">
    <source>
        <dbReference type="EMBL" id="AYO55493.1"/>
    </source>
</evidence>
<accession>A0A3G2T5C4</accession>
<organism evidence="1 2">
    <name type="scientific">Acinetobacter wuhouensis</name>
    <dbReference type="NCBI Taxonomy" id="1879050"/>
    <lineage>
        <taxon>Bacteria</taxon>
        <taxon>Pseudomonadati</taxon>
        <taxon>Pseudomonadota</taxon>
        <taxon>Gammaproteobacteria</taxon>
        <taxon>Moraxellales</taxon>
        <taxon>Moraxellaceae</taxon>
        <taxon>Acinetobacter</taxon>
    </lineage>
</organism>
<dbReference type="AlphaFoldDB" id="A0A3G2T5C4"/>
<protein>
    <submittedName>
        <fullName evidence="1">Uncharacterized protein</fullName>
    </submittedName>
</protein>
<gene>
    <name evidence="1" type="ORF">CDG68_18355</name>
</gene>
<proteinExistence type="predicted"/>